<evidence type="ECO:0000313" key="2">
    <source>
        <dbReference type="Proteomes" id="UP000004324"/>
    </source>
</evidence>
<dbReference type="AlphaFoldDB" id="I8RMA2"/>
<organism evidence="1 2">
    <name type="scientific">Pelosinus fermentans B4</name>
    <dbReference type="NCBI Taxonomy" id="1149862"/>
    <lineage>
        <taxon>Bacteria</taxon>
        <taxon>Bacillati</taxon>
        <taxon>Bacillota</taxon>
        <taxon>Negativicutes</taxon>
        <taxon>Selenomonadales</taxon>
        <taxon>Sporomusaceae</taxon>
        <taxon>Pelosinus</taxon>
    </lineage>
</organism>
<protein>
    <submittedName>
        <fullName evidence="1">Uncharacterized protein</fullName>
    </submittedName>
</protein>
<dbReference type="PATRIC" id="fig|1149862.3.peg.1070"/>
<name>I8RMA2_9FIRM</name>
<dbReference type="Proteomes" id="UP000004324">
    <property type="component" value="Unassembled WGS sequence"/>
</dbReference>
<dbReference type="RefSeq" id="WP_007932020.1">
    <property type="nucleotide sequence ID" value="NZ_AKVJ01000011.1"/>
</dbReference>
<comment type="caution">
    <text evidence="1">The sequence shown here is derived from an EMBL/GenBank/DDBJ whole genome shotgun (WGS) entry which is preliminary data.</text>
</comment>
<keyword evidence="2" id="KW-1185">Reference proteome</keyword>
<sequence>MSDVTIRHSSATAGREIKASAHYAYITNGITLDGSKFTVNELVLEGTCLVKDNTSGLYEKYADATGAFPAGKSNPVILDESIKFQATDAGTNPNVTAGQVLVHGAVYNGMLIGVTTAFKTALQGFIRFV</sequence>
<evidence type="ECO:0000313" key="1">
    <source>
        <dbReference type="EMBL" id="EIW19920.1"/>
    </source>
</evidence>
<accession>I8RMA2</accession>
<reference evidence="1 2" key="1">
    <citation type="journal article" date="2012" name="J. Bacteriol.">
        <title>Draft Genome Sequences for Two Metal-Reducing Pelosinus fermentans Strains Isolated from a Cr(VI)-Contaminated Site and for Type Strain R7.</title>
        <authorList>
            <person name="Brown S.D."/>
            <person name="Podar M."/>
            <person name="Klingeman D.M."/>
            <person name="Johnson C.M."/>
            <person name="Yang Z.K."/>
            <person name="Utturkar S.M."/>
            <person name="Land M.L."/>
            <person name="Mosher J.J."/>
            <person name="Hurt R.A.Jr."/>
            <person name="Phelps T.J."/>
            <person name="Palumbo A.V."/>
            <person name="Arkin A.P."/>
            <person name="Hazen T.C."/>
            <person name="Elias D.A."/>
        </authorList>
    </citation>
    <scope>NUCLEOTIDE SEQUENCE [LARGE SCALE GENOMIC DNA]</scope>
    <source>
        <strain evidence="1 2">B4</strain>
    </source>
</reference>
<dbReference type="OrthoDB" id="2363341at2"/>
<proteinExistence type="predicted"/>
<gene>
    <name evidence="1" type="ORF">FB4_0171</name>
</gene>
<dbReference type="EMBL" id="AKVJ01000011">
    <property type="protein sequence ID" value="EIW19920.1"/>
    <property type="molecule type" value="Genomic_DNA"/>
</dbReference>